<dbReference type="PANTHER" id="PTHR30255:SF2">
    <property type="entry name" value="SINGLE-STRANDED-DNA-SPECIFIC EXONUCLEASE RECJ"/>
    <property type="match status" value="1"/>
</dbReference>
<dbReference type="GO" id="GO:0006281">
    <property type="term" value="P:DNA repair"/>
    <property type="evidence" value="ECO:0007669"/>
    <property type="project" value="InterPro"/>
</dbReference>
<dbReference type="InterPro" id="IPR003156">
    <property type="entry name" value="DHHA1_dom"/>
</dbReference>
<feature type="domain" description="RecJ OB" evidence="8">
    <location>
        <begin position="430"/>
        <end position="533"/>
    </location>
</feature>
<dbReference type="NCBIfam" id="TIGR00644">
    <property type="entry name" value="recJ"/>
    <property type="match status" value="1"/>
</dbReference>
<dbReference type="Gene3D" id="3.90.1640.30">
    <property type="match status" value="1"/>
</dbReference>
<evidence type="ECO:0000256" key="3">
    <source>
        <dbReference type="ARBA" id="ARBA00022722"/>
    </source>
</evidence>
<dbReference type="GO" id="GO:0006310">
    <property type="term" value="P:DNA recombination"/>
    <property type="evidence" value="ECO:0007669"/>
    <property type="project" value="InterPro"/>
</dbReference>
<protein>
    <recommendedName>
        <fullName evidence="2">Single-stranded-DNA-specific exonuclease RecJ</fullName>
    </recommendedName>
</protein>
<evidence type="ECO:0000313" key="10">
    <source>
        <dbReference type="Proteomes" id="UP000228596"/>
    </source>
</evidence>
<evidence type="ECO:0000256" key="5">
    <source>
        <dbReference type="ARBA" id="ARBA00022839"/>
    </source>
</evidence>
<dbReference type="GO" id="GO:0003676">
    <property type="term" value="F:nucleic acid binding"/>
    <property type="evidence" value="ECO:0007669"/>
    <property type="project" value="InterPro"/>
</dbReference>
<comment type="similarity">
    <text evidence="1">Belongs to the RecJ family.</text>
</comment>
<dbReference type="AlphaFoldDB" id="A0A2M6WX04"/>
<dbReference type="Gene3D" id="3.10.310.30">
    <property type="match status" value="1"/>
</dbReference>
<keyword evidence="3" id="KW-0540">Nuclease</keyword>
<dbReference type="PANTHER" id="PTHR30255">
    <property type="entry name" value="SINGLE-STRANDED-DNA-SPECIFIC EXONUCLEASE RECJ"/>
    <property type="match status" value="1"/>
</dbReference>
<keyword evidence="4" id="KW-0378">Hydrolase</keyword>
<dbReference type="Pfam" id="PF01368">
    <property type="entry name" value="DHH"/>
    <property type="match status" value="1"/>
</dbReference>
<dbReference type="InterPro" id="IPR004610">
    <property type="entry name" value="RecJ"/>
</dbReference>
<dbReference type="SUPFAM" id="SSF64182">
    <property type="entry name" value="DHH phosphoesterases"/>
    <property type="match status" value="1"/>
</dbReference>
<evidence type="ECO:0000256" key="4">
    <source>
        <dbReference type="ARBA" id="ARBA00022801"/>
    </source>
</evidence>
<dbReference type="GO" id="GO:0008409">
    <property type="term" value="F:5'-3' exonuclease activity"/>
    <property type="evidence" value="ECO:0007669"/>
    <property type="project" value="InterPro"/>
</dbReference>
<sequence>MSTTSKKWEIKSSYPDDIVGAILKGRKLEAAEFFGNDYNDLDKLAQLDNLPPAKKLIEKYKKGKIVIYCDYDVDGICGGAILYRILRRKKYNVGYYIPLRRDGYGMNKKAIDKIADDDVDLIITVDCGIRDIEEVKYAQEKGIEVIITDHHKVGKKVPDCLIIHPSLGKSRANLKLSGGGVAFMLGKEILENENVAKWFLDLAALSTFADMVELIGANRIIAKYGLIVLNQTKNFGLISLIKYSELSLGDINEYHIGFVLAPKINASGRLEDPKMSFELLVTDDKCKADEIAKYLVELNQKRQRIVGDFLAELVDKVHARGVGNLIYEINENYQEGILGLISGKITEKFYRPSIIFSLSGDKLRGSARSISGIDITNLFAKHSHLLDNYGGHSMAAGLSLNKKNLEKFVKLIEADIGKLGVAIFDRVVRIDVLIRANQINMKLVGELETMQPFGIGNPRPVLMLEDVAVSRSLLCGRDKNHQQLTISGAGGELEAILFNIKENGMLEIGKQYDIAFNLQKEIFRSRNSIKAFVRNYRTK</sequence>
<accession>A0A2M6WX04</accession>
<dbReference type="EMBL" id="PEZV01000026">
    <property type="protein sequence ID" value="PIT97256.1"/>
    <property type="molecule type" value="Genomic_DNA"/>
</dbReference>
<evidence type="ECO:0000259" key="6">
    <source>
        <dbReference type="Pfam" id="PF01368"/>
    </source>
</evidence>
<keyword evidence="5 9" id="KW-0269">Exonuclease</keyword>
<dbReference type="Pfam" id="PF17768">
    <property type="entry name" value="RecJ_OB"/>
    <property type="match status" value="1"/>
</dbReference>
<evidence type="ECO:0000259" key="8">
    <source>
        <dbReference type="Pfam" id="PF17768"/>
    </source>
</evidence>
<name>A0A2M6WX04_9BACT</name>
<dbReference type="InterPro" id="IPR051673">
    <property type="entry name" value="SSDNA_exonuclease_RecJ"/>
</dbReference>
<dbReference type="InterPro" id="IPR038763">
    <property type="entry name" value="DHH_sf"/>
</dbReference>
<proteinExistence type="inferred from homology"/>
<comment type="caution">
    <text evidence="9">The sequence shown here is derived from an EMBL/GenBank/DDBJ whole genome shotgun (WGS) entry which is preliminary data.</text>
</comment>
<dbReference type="InterPro" id="IPR041122">
    <property type="entry name" value="RecJ_OB"/>
</dbReference>
<evidence type="ECO:0000256" key="1">
    <source>
        <dbReference type="ARBA" id="ARBA00005915"/>
    </source>
</evidence>
<organism evidence="9 10">
    <name type="scientific">Candidatus Berkelbacteria bacterium CG10_big_fil_rev_8_21_14_0_10_41_12</name>
    <dbReference type="NCBI Taxonomy" id="1974513"/>
    <lineage>
        <taxon>Bacteria</taxon>
        <taxon>Candidatus Berkelbacteria</taxon>
    </lineage>
</organism>
<dbReference type="Pfam" id="PF02272">
    <property type="entry name" value="DHHA1"/>
    <property type="match status" value="1"/>
</dbReference>
<dbReference type="Proteomes" id="UP000228596">
    <property type="component" value="Unassembled WGS sequence"/>
</dbReference>
<reference evidence="10" key="1">
    <citation type="submission" date="2017-09" db="EMBL/GenBank/DDBJ databases">
        <title>Depth-based differentiation of microbial function through sediment-hosted aquifers and enrichment of novel symbionts in the deep terrestrial subsurface.</title>
        <authorList>
            <person name="Probst A.J."/>
            <person name="Ladd B."/>
            <person name="Jarett J.K."/>
            <person name="Geller-Mcgrath D.E."/>
            <person name="Sieber C.M.K."/>
            <person name="Emerson J.B."/>
            <person name="Anantharaman K."/>
            <person name="Thomas B.C."/>
            <person name="Malmstrom R."/>
            <person name="Stieglmeier M."/>
            <person name="Klingl A."/>
            <person name="Woyke T."/>
            <person name="Ryan C.M."/>
            <person name="Banfield J.F."/>
        </authorList>
    </citation>
    <scope>NUCLEOTIDE SEQUENCE [LARGE SCALE GENOMIC DNA]</scope>
</reference>
<evidence type="ECO:0000259" key="7">
    <source>
        <dbReference type="Pfam" id="PF02272"/>
    </source>
</evidence>
<gene>
    <name evidence="9" type="primary">recJ</name>
    <name evidence="9" type="ORF">COT77_02410</name>
</gene>
<evidence type="ECO:0000256" key="2">
    <source>
        <dbReference type="ARBA" id="ARBA00019841"/>
    </source>
</evidence>
<feature type="domain" description="DHHA1" evidence="7">
    <location>
        <begin position="324"/>
        <end position="416"/>
    </location>
</feature>
<feature type="domain" description="DDH" evidence="6">
    <location>
        <begin position="64"/>
        <end position="206"/>
    </location>
</feature>
<dbReference type="InterPro" id="IPR001667">
    <property type="entry name" value="DDH_dom"/>
</dbReference>
<evidence type="ECO:0000313" key="9">
    <source>
        <dbReference type="EMBL" id="PIT97256.1"/>
    </source>
</evidence>